<evidence type="ECO:0000256" key="1">
    <source>
        <dbReference type="SAM" id="Phobius"/>
    </source>
</evidence>
<accession>A0A9P7Z2R4</accession>
<dbReference type="EMBL" id="MU253921">
    <property type="protein sequence ID" value="KAG9244221.1"/>
    <property type="molecule type" value="Genomic_DNA"/>
</dbReference>
<evidence type="ECO:0000313" key="4">
    <source>
        <dbReference type="Proteomes" id="UP000887226"/>
    </source>
</evidence>
<organism evidence="3 4">
    <name type="scientific">Calycina marina</name>
    <dbReference type="NCBI Taxonomy" id="1763456"/>
    <lineage>
        <taxon>Eukaryota</taxon>
        <taxon>Fungi</taxon>
        <taxon>Dikarya</taxon>
        <taxon>Ascomycota</taxon>
        <taxon>Pezizomycotina</taxon>
        <taxon>Leotiomycetes</taxon>
        <taxon>Helotiales</taxon>
        <taxon>Pezizellaceae</taxon>
        <taxon>Calycina</taxon>
    </lineage>
</organism>
<gene>
    <name evidence="3" type="ORF">BJ878DRAFT_507246</name>
</gene>
<reference evidence="3" key="1">
    <citation type="journal article" date="2021" name="IMA Fungus">
        <title>Genomic characterization of three marine fungi, including Emericellopsis atlantica sp. nov. with signatures of a generalist lifestyle and marine biomass degradation.</title>
        <authorList>
            <person name="Hagestad O.C."/>
            <person name="Hou L."/>
            <person name="Andersen J.H."/>
            <person name="Hansen E.H."/>
            <person name="Altermark B."/>
            <person name="Li C."/>
            <person name="Kuhnert E."/>
            <person name="Cox R.J."/>
            <person name="Crous P.W."/>
            <person name="Spatafora J.W."/>
            <person name="Lail K."/>
            <person name="Amirebrahimi M."/>
            <person name="Lipzen A."/>
            <person name="Pangilinan J."/>
            <person name="Andreopoulos W."/>
            <person name="Hayes R.D."/>
            <person name="Ng V."/>
            <person name="Grigoriev I.V."/>
            <person name="Jackson S.A."/>
            <person name="Sutton T.D.S."/>
            <person name="Dobson A.D.W."/>
            <person name="Rama T."/>
        </authorList>
    </citation>
    <scope>NUCLEOTIDE SEQUENCE</scope>
    <source>
        <strain evidence="3">TRa3180A</strain>
    </source>
</reference>
<keyword evidence="2" id="KW-0732">Signal</keyword>
<sequence length="275" mass="29416">MKELLALFLCCRLVLALPGGPTQTFSSSTSVLQQSSLQTTPAPQVNPINANVSLNICGWVDGDINEPLKCSDVEATCLWNSKHNIVGCMTGSSKSLPAFSTECQDYAATITSPAASNVQLCPSSAPYCNTGSFPASYSMFPCQMTKASKAIKVVLSGTALPTPESLPLYLGSDGRVFHEPVATDFSQKGSIIAACVGGGVLLLGLPFGIKMALRKLHWQMAEKAPKTRSLRHPFVQKQLPPGPNFLFSQEWHGTPAAPYPNAHLNSGDRNVAHYY</sequence>
<evidence type="ECO:0000256" key="2">
    <source>
        <dbReference type="SAM" id="SignalP"/>
    </source>
</evidence>
<feature type="chain" id="PRO_5040331673" evidence="2">
    <location>
        <begin position="17"/>
        <end position="275"/>
    </location>
</feature>
<keyword evidence="4" id="KW-1185">Reference proteome</keyword>
<dbReference type="OrthoDB" id="3562210at2759"/>
<dbReference type="Proteomes" id="UP000887226">
    <property type="component" value="Unassembled WGS sequence"/>
</dbReference>
<feature type="transmembrane region" description="Helical" evidence="1">
    <location>
        <begin position="191"/>
        <end position="213"/>
    </location>
</feature>
<feature type="signal peptide" evidence="2">
    <location>
        <begin position="1"/>
        <end position="16"/>
    </location>
</feature>
<name>A0A9P7Z2R4_9HELO</name>
<proteinExistence type="predicted"/>
<keyword evidence="1" id="KW-0472">Membrane</keyword>
<evidence type="ECO:0000313" key="3">
    <source>
        <dbReference type="EMBL" id="KAG9244221.1"/>
    </source>
</evidence>
<dbReference type="AlphaFoldDB" id="A0A9P7Z2R4"/>
<protein>
    <submittedName>
        <fullName evidence="3">Uncharacterized protein</fullName>
    </submittedName>
</protein>
<keyword evidence="1" id="KW-1133">Transmembrane helix</keyword>
<comment type="caution">
    <text evidence="3">The sequence shown here is derived from an EMBL/GenBank/DDBJ whole genome shotgun (WGS) entry which is preliminary data.</text>
</comment>
<keyword evidence="1" id="KW-0812">Transmembrane</keyword>